<keyword evidence="1" id="KW-0812">Transmembrane</keyword>
<dbReference type="Pfam" id="PF00535">
    <property type="entry name" value="Glycos_transf_2"/>
    <property type="match status" value="1"/>
</dbReference>
<feature type="transmembrane region" description="Helical" evidence="1">
    <location>
        <begin position="186"/>
        <end position="206"/>
    </location>
</feature>
<dbReference type="STRING" id="1458461.BN1012_Phect105"/>
<dbReference type="Proteomes" id="UP000032160">
    <property type="component" value="Chromosome I"/>
</dbReference>
<protein>
    <submittedName>
        <fullName evidence="3">Glycosyl transferase|GT2</fullName>
        <ecNumber evidence="3">2.4.1.-</ecNumber>
    </submittedName>
</protein>
<evidence type="ECO:0000256" key="1">
    <source>
        <dbReference type="SAM" id="Phobius"/>
    </source>
</evidence>
<dbReference type="AlphaFoldDB" id="X5MDB7"/>
<dbReference type="EMBL" id="HG966617">
    <property type="protein sequence ID" value="CDO58319.1"/>
    <property type="molecule type" value="Genomic_DNA"/>
</dbReference>
<feature type="transmembrane region" description="Helical" evidence="1">
    <location>
        <begin position="327"/>
        <end position="347"/>
    </location>
</feature>
<name>X5MDB7_9HYPH</name>
<dbReference type="KEGG" id="pect:BN1012_Phect105"/>
<keyword evidence="4" id="KW-1185">Reference proteome</keyword>
<evidence type="ECO:0000259" key="2">
    <source>
        <dbReference type="Pfam" id="PF00535"/>
    </source>
</evidence>
<dbReference type="HOGENOM" id="CLU_038143_2_0_5"/>
<dbReference type="InterPro" id="IPR029044">
    <property type="entry name" value="Nucleotide-diphossugar_trans"/>
</dbReference>
<sequence length="397" mass="42766">MNFLIDLATLELSALTALALLAWIYLTWMRAGFWKADIWLKPEPSTPDPVNSSVAVVIPARDEADTIATTLASLTSQSFSGTLKIVVVDDQSSDGTGGIARAASTEKIAIEVINGTDLPEGWSGKVWAMSQGVEAACAGSELPDYILLTDADIEYAPHVLDKMVRTADAHSYTFVSLMARLDARGLWGQLLVPAFIYFFQLIYPFAKANTRYDSLAAAAGGCFLVRRDALEAAGGLASIKSDIIDDCALAKALKRARPAQDTLTALTHEVHSRRDNRTMESIWNMVARTAFTQLRYSWLMLAGALIGLVLTFLVPVWGLLSWIFGDAGGTVGAISLATLALMARTYWPTVRMYGLSPLWALSLPAAAIIYAGATAASAIRHARGSGARWKGRSYPAT</sequence>
<dbReference type="GO" id="GO:0016757">
    <property type="term" value="F:glycosyltransferase activity"/>
    <property type="evidence" value="ECO:0007669"/>
    <property type="project" value="UniProtKB-KW"/>
</dbReference>
<feature type="domain" description="Glycosyltransferase 2-like" evidence="2">
    <location>
        <begin position="56"/>
        <end position="231"/>
    </location>
</feature>
<keyword evidence="3" id="KW-0328">Glycosyltransferase</keyword>
<evidence type="ECO:0000313" key="3">
    <source>
        <dbReference type="EMBL" id="CDO58319.1"/>
    </source>
</evidence>
<feature type="transmembrane region" description="Helical" evidence="1">
    <location>
        <begin position="298"/>
        <end position="320"/>
    </location>
</feature>
<gene>
    <name evidence="3" type="ORF">BN1012_Phect105</name>
</gene>
<feature type="transmembrane region" description="Helical" evidence="1">
    <location>
        <begin position="359"/>
        <end position="379"/>
    </location>
</feature>
<proteinExistence type="predicted"/>
<dbReference type="NCBIfam" id="TIGR03469">
    <property type="entry name" value="HpnB"/>
    <property type="match status" value="1"/>
</dbReference>
<dbReference type="InterPro" id="IPR001173">
    <property type="entry name" value="Glyco_trans_2-like"/>
</dbReference>
<reference evidence="3 4" key="1">
    <citation type="journal article" date="2014" name="Front. Genet.">
        <title>Genome and metabolic network of "Candidatus Phaeomarinobacter ectocarpi" Ec32, a new candidate genus of Alphaproteobacteria frequently associated with brown algae.</title>
        <authorList>
            <person name="Dittami S.M."/>
            <person name="Barbeyron T."/>
            <person name="Boyen C."/>
            <person name="Cambefort J."/>
            <person name="Collet G."/>
            <person name="Delage L."/>
            <person name="Gobet A."/>
            <person name="Groisillier A."/>
            <person name="Leblanc C."/>
            <person name="Michel G."/>
            <person name="Scornet D."/>
            <person name="Siegel A."/>
            <person name="Tapia J.E."/>
            <person name="Tonon T."/>
        </authorList>
    </citation>
    <scope>NUCLEOTIDE SEQUENCE [LARGE SCALE GENOMIC DNA]</scope>
    <source>
        <strain evidence="3 4">Ec32</strain>
    </source>
</reference>
<organism evidence="3 4">
    <name type="scientific">Candidatus Phaeomarinibacter ectocarpi</name>
    <dbReference type="NCBI Taxonomy" id="1458461"/>
    <lineage>
        <taxon>Bacteria</taxon>
        <taxon>Pseudomonadati</taxon>
        <taxon>Pseudomonadota</taxon>
        <taxon>Alphaproteobacteria</taxon>
        <taxon>Hyphomicrobiales</taxon>
        <taxon>Parvibaculaceae</taxon>
        <taxon>Candidatus Phaeomarinibacter</taxon>
    </lineage>
</organism>
<keyword evidence="1" id="KW-0472">Membrane</keyword>
<dbReference type="PANTHER" id="PTHR43646">
    <property type="entry name" value="GLYCOSYLTRANSFERASE"/>
    <property type="match status" value="1"/>
</dbReference>
<accession>X5MDB7</accession>
<dbReference type="InterPro" id="IPR017832">
    <property type="entry name" value="Glyco_trans_2_hopen-assoc_HpnB"/>
</dbReference>
<keyword evidence="1" id="KW-1133">Transmembrane helix</keyword>
<evidence type="ECO:0000313" key="4">
    <source>
        <dbReference type="Proteomes" id="UP000032160"/>
    </source>
</evidence>
<dbReference type="RefSeq" id="WP_043949311.1">
    <property type="nucleotide sequence ID" value="NZ_HG966617.1"/>
</dbReference>
<dbReference type="Gene3D" id="3.90.550.10">
    <property type="entry name" value="Spore Coat Polysaccharide Biosynthesis Protein SpsA, Chain A"/>
    <property type="match status" value="1"/>
</dbReference>
<keyword evidence="3" id="KW-0808">Transferase</keyword>
<dbReference type="OrthoDB" id="9806525at2"/>
<dbReference type="SUPFAM" id="SSF53448">
    <property type="entry name" value="Nucleotide-diphospho-sugar transferases"/>
    <property type="match status" value="1"/>
</dbReference>
<dbReference type="PANTHER" id="PTHR43646:SF3">
    <property type="entry name" value="SLR1566 PROTEIN"/>
    <property type="match status" value="1"/>
</dbReference>
<dbReference type="EC" id="2.4.1.-" evidence="3"/>
<feature type="transmembrane region" description="Helical" evidence="1">
    <location>
        <begin position="12"/>
        <end position="31"/>
    </location>
</feature>